<dbReference type="Pfam" id="PF13738">
    <property type="entry name" value="Pyr_redox_3"/>
    <property type="match status" value="1"/>
</dbReference>
<proteinExistence type="predicted"/>
<dbReference type="AlphaFoldDB" id="A0A6A6IG61"/>
<dbReference type="PANTHER" id="PTHR43539:SF68">
    <property type="entry name" value="FLAVIN-BINDING MONOOXYGENASE-LIKE PROTEIN (AFU_ORTHOLOGUE AFUA_4G09220)"/>
    <property type="match status" value="1"/>
</dbReference>
<dbReference type="InterPro" id="IPR036188">
    <property type="entry name" value="FAD/NAD-bd_sf"/>
</dbReference>
<evidence type="ECO:0000256" key="1">
    <source>
        <dbReference type="ARBA" id="ARBA00023002"/>
    </source>
</evidence>
<dbReference type="SUPFAM" id="SSF51905">
    <property type="entry name" value="FAD/NAD(P)-binding domain"/>
    <property type="match status" value="1"/>
</dbReference>
<keyword evidence="4" id="KW-1185">Reference proteome</keyword>
<dbReference type="GO" id="GO:0004497">
    <property type="term" value="F:monooxygenase activity"/>
    <property type="evidence" value="ECO:0007669"/>
    <property type="project" value="TreeGrafter"/>
</dbReference>
<feature type="region of interest" description="Disordered" evidence="2">
    <location>
        <begin position="176"/>
        <end position="202"/>
    </location>
</feature>
<keyword evidence="1" id="KW-0560">Oxidoreductase</keyword>
<feature type="region of interest" description="Disordered" evidence="2">
    <location>
        <begin position="1"/>
        <end position="32"/>
    </location>
</feature>
<dbReference type="OrthoDB" id="74360at2759"/>
<evidence type="ECO:0000256" key="2">
    <source>
        <dbReference type="SAM" id="MobiDB-lite"/>
    </source>
</evidence>
<dbReference type="InterPro" id="IPR050982">
    <property type="entry name" value="Auxin_biosynth/cation_transpt"/>
</dbReference>
<protein>
    <submittedName>
        <fullName evidence="3">FAD/NAD(P)-binding domain-containing protein</fullName>
    </submittedName>
</protein>
<sequence>MGAHDGPEPSSQRCEPGSVNIPLGSYPETSKSESVDAAKVAQDVISSLTDALSKKDYTSLAKLFLDDKSYWRDHLALTWELRTLKGGENISKYLEASTTPLTKVEVDSSSAFRAPKFGPIDAWGDVNGISSFITFETDVGRGQGVMTLAEEGGKWKIFTLYTALTELKGYEEPVRHKRAKGVQHGGDPNRKNWKEKRDAQTEFKDSDPQVLIIGAGQGGLTVAARLKMLNIPSLMIDQNERVGDNWRKRYHQLVLHDPVWYDHMPYIPFPPTWPVFTPKDKLAEFFESYVKLLELSAWTQTTLKSTSWNEEKKQWSVTVERKKADGTTETRTLHPKHIVQATGHSGKKNFPTMKGMDSFKGDRLCHSSEFSGAYPNSKGKKAVVVGCCNSGHDIAQDFYEKGYDVTIVQRSTTCVISSEAITAIGLKGLYDEDAPPVEDADLFLWGLPSELFKAQQVKCTKVQNEHDKKTLDGLRAAGFGIDNGPNDSGLLIKYFQRGGGYYIDVGASQLIIDGKIKVKQGQEIAQILPHGIEFADGTTLDADEIIFATGYQNMRSQARIIFGDEVADRVGDVWGFNEEGEFRTMWQRSGHPGLWFMGGNLAISRYYSRILALQIKAIEEGLIADGASSKEQRSARL</sequence>
<organism evidence="3 4">
    <name type="scientific">Trematosphaeria pertusa</name>
    <dbReference type="NCBI Taxonomy" id="390896"/>
    <lineage>
        <taxon>Eukaryota</taxon>
        <taxon>Fungi</taxon>
        <taxon>Dikarya</taxon>
        <taxon>Ascomycota</taxon>
        <taxon>Pezizomycotina</taxon>
        <taxon>Dothideomycetes</taxon>
        <taxon>Pleosporomycetidae</taxon>
        <taxon>Pleosporales</taxon>
        <taxon>Massarineae</taxon>
        <taxon>Trematosphaeriaceae</taxon>
        <taxon>Trematosphaeria</taxon>
    </lineage>
</organism>
<dbReference type="Gene3D" id="3.50.50.60">
    <property type="entry name" value="FAD/NAD(P)-binding domain"/>
    <property type="match status" value="2"/>
</dbReference>
<evidence type="ECO:0000313" key="4">
    <source>
        <dbReference type="Proteomes" id="UP000800094"/>
    </source>
</evidence>
<dbReference type="GO" id="GO:0050660">
    <property type="term" value="F:flavin adenine dinucleotide binding"/>
    <property type="evidence" value="ECO:0007669"/>
    <property type="project" value="TreeGrafter"/>
</dbReference>
<dbReference type="PRINTS" id="PR00411">
    <property type="entry name" value="PNDRDTASEI"/>
</dbReference>
<accession>A0A6A6IG61</accession>
<dbReference type="RefSeq" id="XP_033684578.1">
    <property type="nucleotide sequence ID" value="XM_033829099.1"/>
</dbReference>
<dbReference type="EMBL" id="ML987195">
    <property type="protein sequence ID" value="KAF2249574.1"/>
    <property type="molecule type" value="Genomic_DNA"/>
</dbReference>
<evidence type="ECO:0000313" key="3">
    <source>
        <dbReference type="EMBL" id="KAF2249574.1"/>
    </source>
</evidence>
<dbReference type="GeneID" id="54582429"/>
<gene>
    <name evidence="3" type="ORF">BU26DRAFT_519598</name>
</gene>
<feature type="compositionally biased region" description="Basic and acidic residues" evidence="2">
    <location>
        <begin position="187"/>
        <end position="202"/>
    </location>
</feature>
<name>A0A6A6IG61_9PLEO</name>
<dbReference type="Proteomes" id="UP000800094">
    <property type="component" value="Unassembled WGS sequence"/>
</dbReference>
<dbReference type="PANTHER" id="PTHR43539">
    <property type="entry name" value="FLAVIN-BINDING MONOOXYGENASE-LIKE PROTEIN (AFU_ORTHOLOGUE AFUA_4G09220)"/>
    <property type="match status" value="1"/>
</dbReference>
<reference evidence="3" key="1">
    <citation type="journal article" date="2020" name="Stud. Mycol.">
        <title>101 Dothideomycetes genomes: a test case for predicting lifestyles and emergence of pathogens.</title>
        <authorList>
            <person name="Haridas S."/>
            <person name="Albert R."/>
            <person name="Binder M."/>
            <person name="Bloem J."/>
            <person name="Labutti K."/>
            <person name="Salamov A."/>
            <person name="Andreopoulos B."/>
            <person name="Baker S."/>
            <person name="Barry K."/>
            <person name="Bills G."/>
            <person name="Bluhm B."/>
            <person name="Cannon C."/>
            <person name="Castanera R."/>
            <person name="Culley D."/>
            <person name="Daum C."/>
            <person name="Ezra D."/>
            <person name="Gonzalez J."/>
            <person name="Henrissat B."/>
            <person name="Kuo A."/>
            <person name="Liang C."/>
            <person name="Lipzen A."/>
            <person name="Lutzoni F."/>
            <person name="Magnuson J."/>
            <person name="Mondo S."/>
            <person name="Nolan M."/>
            <person name="Ohm R."/>
            <person name="Pangilinan J."/>
            <person name="Park H.-J."/>
            <person name="Ramirez L."/>
            <person name="Alfaro M."/>
            <person name="Sun H."/>
            <person name="Tritt A."/>
            <person name="Yoshinaga Y."/>
            <person name="Zwiers L.-H."/>
            <person name="Turgeon B."/>
            <person name="Goodwin S."/>
            <person name="Spatafora J."/>
            <person name="Crous P."/>
            <person name="Grigoriev I."/>
        </authorList>
    </citation>
    <scope>NUCLEOTIDE SEQUENCE</scope>
    <source>
        <strain evidence="3">CBS 122368</strain>
    </source>
</reference>